<keyword evidence="3" id="KW-1185">Reference proteome</keyword>
<feature type="transmembrane region" description="Helical" evidence="1">
    <location>
        <begin position="38"/>
        <end position="59"/>
    </location>
</feature>
<feature type="transmembrane region" description="Helical" evidence="1">
    <location>
        <begin position="302"/>
        <end position="322"/>
    </location>
</feature>
<proteinExistence type="predicted"/>
<keyword evidence="1" id="KW-0472">Membrane</keyword>
<feature type="transmembrane region" description="Helical" evidence="1">
    <location>
        <begin position="223"/>
        <end position="242"/>
    </location>
</feature>
<accession>A0ABR8V0B5</accession>
<feature type="transmembrane region" description="Helical" evidence="1">
    <location>
        <begin position="363"/>
        <end position="381"/>
    </location>
</feature>
<feature type="transmembrane region" description="Helical" evidence="1">
    <location>
        <begin position="124"/>
        <end position="141"/>
    </location>
</feature>
<feature type="transmembrane region" description="Helical" evidence="1">
    <location>
        <begin position="153"/>
        <end position="170"/>
    </location>
</feature>
<keyword evidence="1" id="KW-0812">Transmembrane</keyword>
<feature type="transmembrane region" description="Helical" evidence="1">
    <location>
        <begin position="262"/>
        <end position="281"/>
    </location>
</feature>
<gene>
    <name evidence="2" type="ORF">H9640_06020</name>
</gene>
<feature type="transmembrane region" description="Helical" evidence="1">
    <location>
        <begin position="190"/>
        <end position="211"/>
    </location>
</feature>
<feature type="transmembrane region" description="Helical" evidence="1">
    <location>
        <begin position="328"/>
        <end position="351"/>
    </location>
</feature>
<keyword evidence="1" id="KW-1133">Transmembrane helix</keyword>
<feature type="transmembrane region" description="Helical" evidence="1">
    <location>
        <begin position="12"/>
        <end position="32"/>
    </location>
</feature>
<sequence length="383" mass="37801">MPAYEPAVTRGITGAVLGAGMVVMPPVVSAVAGERDLLAWSVHVALGGSVSLVLCALVVRARLRPTTLAGVLGVVWGPWARRTQDLAMAVAFTAGQAAIAWFVATSLLTAADGTLPSSDGDGLVIAWGILALAVLGALSPLRIPAVMIRWRPWIAGLLALSCAAAGWPAGANGAAGSPLAPSGLAPGGALWLAIAALFFAGVGWESVTELAPRAGATRGRSMAGTALGAAAVAVVLLGLAAVQRSVVGVTSAPYGTPVPLRWALAGATGVVLTSYCLTNVRTAAGIASRVAPGACRAGDSTAPARSLVGIVGVACCGFAWLGDRDGGVPLLLLGPAAAVGFGYALAAAGAVRYGGPVLRCSGALLVLALVLLSVLAVPILHTA</sequence>
<dbReference type="Proteomes" id="UP000633601">
    <property type="component" value="Unassembled WGS sequence"/>
</dbReference>
<evidence type="ECO:0000313" key="2">
    <source>
        <dbReference type="EMBL" id="MBD7998102.1"/>
    </source>
</evidence>
<organism evidence="2 3">
    <name type="scientific">Oerskovia gallyi</name>
    <dbReference type="NCBI Taxonomy" id="2762226"/>
    <lineage>
        <taxon>Bacteria</taxon>
        <taxon>Bacillati</taxon>
        <taxon>Actinomycetota</taxon>
        <taxon>Actinomycetes</taxon>
        <taxon>Micrococcales</taxon>
        <taxon>Cellulomonadaceae</taxon>
        <taxon>Oerskovia</taxon>
    </lineage>
</organism>
<name>A0ABR8V0B5_9CELL</name>
<evidence type="ECO:0000313" key="3">
    <source>
        <dbReference type="Proteomes" id="UP000633601"/>
    </source>
</evidence>
<feature type="transmembrane region" description="Helical" evidence="1">
    <location>
        <begin position="86"/>
        <end position="104"/>
    </location>
</feature>
<reference evidence="2 3" key="1">
    <citation type="submission" date="2020-08" db="EMBL/GenBank/DDBJ databases">
        <title>A Genomic Blueprint of the Chicken Gut Microbiome.</title>
        <authorList>
            <person name="Gilroy R."/>
            <person name="Ravi A."/>
            <person name="Getino M."/>
            <person name="Pursley I."/>
            <person name="Horton D.L."/>
            <person name="Alikhan N.-F."/>
            <person name="Baker D."/>
            <person name="Gharbi K."/>
            <person name="Hall N."/>
            <person name="Watson M."/>
            <person name="Adriaenssens E.M."/>
            <person name="Foster-Nyarko E."/>
            <person name="Jarju S."/>
            <person name="Secka A."/>
            <person name="Antonio M."/>
            <person name="Oren A."/>
            <person name="Chaudhuri R."/>
            <person name="La Ragione R.M."/>
            <person name="Hildebrand F."/>
            <person name="Pallen M.J."/>
        </authorList>
    </citation>
    <scope>NUCLEOTIDE SEQUENCE [LARGE SCALE GENOMIC DNA]</scope>
    <source>
        <strain evidence="2 3">Sa2CUA8</strain>
    </source>
</reference>
<comment type="caution">
    <text evidence="2">The sequence shown here is derived from an EMBL/GenBank/DDBJ whole genome shotgun (WGS) entry which is preliminary data.</text>
</comment>
<protein>
    <submittedName>
        <fullName evidence="2">Amino acid:polyamine antiporter</fullName>
    </submittedName>
</protein>
<evidence type="ECO:0000256" key="1">
    <source>
        <dbReference type="SAM" id="Phobius"/>
    </source>
</evidence>
<dbReference type="EMBL" id="JACSQE010000004">
    <property type="protein sequence ID" value="MBD7998102.1"/>
    <property type="molecule type" value="Genomic_DNA"/>
</dbReference>